<feature type="chain" id="PRO_5002802988" description="Cell surface protein" evidence="1">
    <location>
        <begin position="18"/>
        <end position="813"/>
    </location>
</feature>
<dbReference type="EMBL" id="ABVL01000023">
    <property type="protein sequence ID" value="EDY17131.1"/>
    <property type="molecule type" value="Genomic_DNA"/>
</dbReference>
<dbReference type="AlphaFoldDB" id="B4D8S3"/>
<dbReference type="eggNOG" id="COG5492">
    <property type="taxonomic scope" value="Bacteria"/>
</dbReference>
<reference evidence="4 5" key="1">
    <citation type="journal article" date="2011" name="J. Bacteriol.">
        <title>Genome sequence of Chthoniobacter flavus Ellin428, an aerobic heterotrophic soil bacterium.</title>
        <authorList>
            <person name="Kant R."/>
            <person name="van Passel M.W."/>
            <person name="Palva A."/>
            <person name="Lucas S."/>
            <person name="Lapidus A."/>
            <person name="Glavina Del Rio T."/>
            <person name="Dalin E."/>
            <person name="Tice H."/>
            <person name="Bruce D."/>
            <person name="Goodwin L."/>
            <person name="Pitluck S."/>
            <person name="Larimer F.W."/>
            <person name="Land M.L."/>
            <person name="Hauser L."/>
            <person name="Sangwan P."/>
            <person name="de Vos W.M."/>
            <person name="Janssen P.H."/>
            <person name="Smidt H."/>
        </authorList>
    </citation>
    <scope>NUCLEOTIDE SEQUENCE [LARGE SCALE GENOMIC DNA]</scope>
    <source>
        <strain evidence="4 5">Ellin428</strain>
    </source>
</reference>
<sequence>MRSSKITTLLLSTCLFATGGLLHVAAESGAATVEVFPADVNLKFLRDKQSLVVRTTEANGVNRNVTAEAKFTLVDPGKARVEKGVVYPVADGQTTLKVEYQGHEIDVPVKVAEAKTDQAVSFRLDVMPVFMKAECNHCHGAARGQDGFRLSLWGFDPEGDHYRLTHELSGRRINLAIPEESMLVTKATGAAPHTGGKLFEKDSEMAKTFIRWLSAGAPNDPADIAKPVSLELLPKKLVLESPGQNFQITARVHYSDGTDRDVTNLALFLTSNEGSAKISKDGLITTGQRGEAFVMARYATFTVGTQVIVIPKGLKYQWPQVEERNFVDKLVDEKLQNLRITPSEICNDETFLRRAYIDITGTLPTSEEVTKFTSDQDSQKRAKKIDELLGRSEFVDLWSLKFSDLLQVRSGNNNQGSPKATELYYTWLRNKFEKNVPMNEIARQLISASGSNFENPAANYYQLETDPLKLAENTAQAFLGIRIQCSQCHNHPFDRWTTEDYRGFVAFFTQIGRKPGEDPREKIIFNSGGGESRSIVDNHVVPPKFLGGDAPDCTGKDRRQVLADWVASPDNPYFPQHIANLVWAQYMGRGIVEPVDDVRISNPASNPELLEALAKKIIADNYDLRKIVRDICNSRAYQTASRANETNALDDRNFAKATIRRMRAEVLLDAITEVTDTQDKEKFRGVPLGGRSVQIADGNTTNYFLTTFGRKDRQTVCSREEVGPTLSQALHLLNGTTIEDKITQGGVVKKLMDSNRTPREIASELYLRCFGRFPTENELVKLEKYWGVTETQPQAYHDIFWALLNAKEFMFNH</sequence>
<organism evidence="4 5">
    <name type="scientific">Chthoniobacter flavus Ellin428</name>
    <dbReference type="NCBI Taxonomy" id="497964"/>
    <lineage>
        <taxon>Bacteria</taxon>
        <taxon>Pseudomonadati</taxon>
        <taxon>Verrucomicrobiota</taxon>
        <taxon>Spartobacteria</taxon>
        <taxon>Chthoniobacterales</taxon>
        <taxon>Chthoniobacteraceae</taxon>
        <taxon>Chthoniobacter</taxon>
    </lineage>
</organism>
<dbReference type="PANTHER" id="PTHR35889:SF3">
    <property type="entry name" value="F-BOX DOMAIN-CONTAINING PROTEIN"/>
    <property type="match status" value="1"/>
</dbReference>
<dbReference type="Pfam" id="PF07587">
    <property type="entry name" value="PSD1"/>
    <property type="match status" value="1"/>
</dbReference>
<dbReference type="InParanoid" id="B4D8S3"/>
<dbReference type="Pfam" id="PF07583">
    <property type="entry name" value="PSCyt2"/>
    <property type="match status" value="1"/>
</dbReference>
<evidence type="ECO:0000259" key="3">
    <source>
        <dbReference type="Pfam" id="PF07587"/>
    </source>
</evidence>
<keyword evidence="5" id="KW-1185">Reference proteome</keyword>
<keyword evidence="1" id="KW-0732">Signal</keyword>
<gene>
    <name evidence="4" type="ORF">CfE428DRAFT_5313</name>
</gene>
<proteinExistence type="predicted"/>
<name>B4D8S3_9BACT</name>
<dbReference type="STRING" id="497964.CfE428DRAFT_5313"/>
<feature type="domain" description="DUF1553" evidence="3">
    <location>
        <begin position="558"/>
        <end position="785"/>
    </location>
</feature>
<comment type="caution">
    <text evidence="4">The sequence shown here is derived from an EMBL/GenBank/DDBJ whole genome shotgun (WGS) entry which is preliminary data.</text>
</comment>
<dbReference type="InterPro" id="IPR011444">
    <property type="entry name" value="DUF1549"/>
</dbReference>
<accession>B4D8S3</accession>
<protein>
    <recommendedName>
        <fullName evidence="6">Cell surface protein</fullName>
    </recommendedName>
</protein>
<evidence type="ECO:0000256" key="1">
    <source>
        <dbReference type="SAM" id="SignalP"/>
    </source>
</evidence>
<dbReference type="InterPro" id="IPR022655">
    <property type="entry name" value="DUF1553"/>
</dbReference>
<dbReference type="PANTHER" id="PTHR35889">
    <property type="entry name" value="CYCLOINULO-OLIGOSACCHARIDE FRUCTANOTRANSFERASE-RELATED"/>
    <property type="match status" value="1"/>
</dbReference>
<feature type="domain" description="DUF1549" evidence="2">
    <location>
        <begin position="327"/>
        <end position="511"/>
    </location>
</feature>
<dbReference type="Gene3D" id="2.60.40.1080">
    <property type="match status" value="2"/>
</dbReference>
<evidence type="ECO:0000313" key="4">
    <source>
        <dbReference type="EMBL" id="EDY17131.1"/>
    </source>
</evidence>
<dbReference type="Proteomes" id="UP000005824">
    <property type="component" value="Unassembled WGS sequence"/>
</dbReference>
<evidence type="ECO:0000259" key="2">
    <source>
        <dbReference type="Pfam" id="PF07583"/>
    </source>
</evidence>
<evidence type="ECO:0000313" key="5">
    <source>
        <dbReference type="Proteomes" id="UP000005824"/>
    </source>
</evidence>
<feature type="signal peptide" evidence="1">
    <location>
        <begin position="1"/>
        <end position="17"/>
    </location>
</feature>
<dbReference type="RefSeq" id="WP_006982634.1">
    <property type="nucleotide sequence ID" value="NZ_ABVL01000023.1"/>
</dbReference>
<evidence type="ECO:0008006" key="6">
    <source>
        <dbReference type="Google" id="ProtNLM"/>
    </source>
</evidence>